<dbReference type="Gene3D" id="3.40.50.300">
    <property type="entry name" value="P-loop containing nucleotide triphosphate hydrolases"/>
    <property type="match status" value="2"/>
</dbReference>
<feature type="coiled-coil region" evidence="1">
    <location>
        <begin position="512"/>
        <end position="539"/>
    </location>
</feature>
<feature type="coiled-coil region" evidence="1">
    <location>
        <begin position="182"/>
        <end position="243"/>
    </location>
</feature>
<feature type="transmembrane region" description="Helical" evidence="2">
    <location>
        <begin position="495"/>
        <end position="511"/>
    </location>
</feature>
<reference evidence="4 5" key="1">
    <citation type="submission" date="2023-11" db="EMBL/GenBank/DDBJ databases">
        <title>Bacillus jintuensis, isolated from a mudflat on the Beibu Gulf coast.</title>
        <authorList>
            <person name="Li M."/>
        </authorList>
    </citation>
    <scope>NUCLEOTIDE SEQUENCE [LARGE SCALE GENOMIC DNA]</scope>
    <source>
        <strain evidence="4 5">31A1R</strain>
    </source>
</reference>
<comment type="caution">
    <text evidence="4">The sequence shown here is derived from an EMBL/GenBank/DDBJ whole genome shotgun (WGS) entry which is preliminary data.</text>
</comment>
<dbReference type="PANTHER" id="PTHR41259">
    <property type="entry name" value="DOUBLE-STRAND BREAK REPAIR RAD50 ATPASE, PUTATIVE-RELATED"/>
    <property type="match status" value="1"/>
</dbReference>
<dbReference type="Proteomes" id="UP001290455">
    <property type="component" value="Unassembled WGS sequence"/>
</dbReference>
<name>A0ABU5ISS7_9BACI</name>
<keyword evidence="2" id="KW-0812">Transmembrane</keyword>
<evidence type="ECO:0000313" key="5">
    <source>
        <dbReference type="Proteomes" id="UP001290455"/>
    </source>
</evidence>
<gene>
    <name evidence="4" type="ORF">SM124_00415</name>
</gene>
<keyword evidence="1" id="KW-0175">Coiled coil</keyword>
<dbReference type="RefSeq" id="WP_322444510.1">
    <property type="nucleotide sequence ID" value="NZ_JAXOFX010000001.1"/>
</dbReference>
<feature type="coiled-coil region" evidence="1">
    <location>
        <begin position="627"/>
        <end position="793"/>
    </location>
</feature>
<dbReference type="PANTHER" id="PTHR41259:SF1">
    <property type="entry name" value="DOUBLE-STRAND BREAK REPAIR RAD50 ATPASE, PUTATIVE-RELATED"/>
    <property type="match status" value="1"/>
</dbReference>
<keyword evidence="2" id="KW-0472">Membrane</keyword>
<evidence type="ECO:0000259" key="3">
    <source>
        <dbReference type="Pfam" id="PF13514"/>
    </source>
</evidence>
<dbReference type="Pfam" id="PF13514">
    <property type="entry name" value="AAA_27"/>
    <property type="match status" value="1"/>
</dbReference>
<accession>A0ABU5ISS7</accession>
<feature type="coiled-coil region" evidence="1">
    <location>
        <begin position="327"/>
        <end position="465"/>
    </location>
</feature>
<proteinExistence type="predicted"/>
<dbReference type="InterPro" id="IPR027417">
    <property type="entry name" value="P-loop_NTPase"/>
</dbReference>
<keyword evidence="5" id="KW-1185">Reference proteome</keyword>
<evidence type="ECO:0000313" key="4">
    <source>
        <dbReference type="EMBL" id="MDZ5470197.1"/>
    </source>
</evidence>
<keyword evidence="2" id="KW-1133">Transmembrane helix</keyword>
<dbReference type="EMBL" id="JAXOFX010000001">
    <property type="protein sequence ID" value="MDZ5470197.1"/>
    <property type="molecule type" value="Genomic_DNA"/>
</dbReference>
<organism evidence="4 5">
    <name type="scientific">Robertmurraya mangrovi</name>
    <dbReference type="NCBI Taxonomy" id="3098077"/>
    <lineage>
        <taxon>Bacteria</taxon>
        <taxon>Bacillati</taxon>
        <taxon>Bacillota</taxon>
        <taxon>Bacilli</taxon>
        <taxon>Bacillales</taxon>
        <taxon>Bacillaceae</taxon>
        <taxon>Robertmurraya</taxon>
    </lineage>
</organism>
<sequence>MKLEEIHIYGYGRLEDVSIKSLGDFQVFYGQNEAGKSTIMSFIHSILFGFPTKQQSDLRYEPKKGTKYGGKLVVTSKQGRATIERVKGKAVGDVSVWLDDGTIGGEELLKEILSSIDKSLYQSIFSFNLHGLQNVHHMKSEDLGKFLFSTGALGSDRLLTVDAELQKELELRFKPNGKKPLINEKLKEIKDVYNELKRTEQMNARYNQFLQEKESLHKEIYSLNEKINRLEKMKSQLEEWEKLSPIVKESLLLKEELDQTKKAPYPVDGISRLDQINQVITPLTAQMKTIKERIRSITDEIKANEPNYHLIENETVITAATEKMPLYDSILEQLNEWELKKQQLEEEIRSIREKLHIPINEENIVNVNTSIFMKEKTASAQKKQQRLNEKKEELEELFNSEKAALEMLEGRMEQIKNELLPKSEREKLEENVANIVKQESLNRDLQEIQEKIQFYKKSREDATRRKTQNFRQGIMFGFIFTLLIGFGIWKTELLLSAFGAVGIIYVFSLLFKNNQLNELKDLDKKIKLCLRQEEELKQKANINLPNYEWMEKQLRRDKELQEQLTLLHSKWSLQNEQYERVIKGFEKWELEVTEHETFLINLGDELFLPKEIALRHLHEAFLLIEKLKHLISELHRMDEQIKKRQNELLSITSKIDELKQKFLKQQNYGIKESALLLKEQLKEELEKYNKYSELKKKLNELEEECIVVESDFKHINEEKQELFKLANVETEEEFRIVGQLEEKRKSTLARLHELNRNVQLSSLSEDTITFYLDKDANRERQILLNELSETQEKRSSSIERLAEVKHEISVIEDGGTYAETLHTYKQLTFELEEEAREWATYMVAKEVMSKTVQKFKEERLPNMLKKAESYLQYLTDGQYVRIITKQDSNGFLIERKDQTLFEANELSQATTEQVYVSLRLALATTVYKKFPFPIIIDDSFVNFDHVRTEKVINLLKEMTSNQILFFTCHKHLLTYFTSSEIIHLEKSKIIPIQS</sequence>
<feature type="domain" description="YhaN AAA" evidence="3">
    <location>
        <begin position="1"/>
        <end position="200"/>
    </location>
</feature>
<dbReference type="InterPro" id="IPR038734">
    <property type="entry name" value="YhaN_AAA"/>
</dbReference>
<dbReference type="SUPFAM" id="SSF52540">
    <property type="entry name" value="P-loop containing nucleoside triphosphate hydrolases"/>
    <property type="match status" value="2"/>
</dbReference>
<protein>
    <submittedName>
        <fullName evidence="4">AAA family ATPase</fullName>
    </submittedName>
</protein>
<evidence type="ECO:0000256" key="2">
    <source>
        <dbReference type="SAM" id="Phobius"/>
    </source>
</evidence>
<feature type="transmembrane region" description="Helical" evidence="2">
    <location>
        <begin position="473"/>
        <end position="489"/>
    </location>
</feature>
<evidence type="ECO:0000256" key="1">
    <source>
        <dbReference type="SAM" id="Coils"/>
    </source>
</evidence>